<dbReference type="GO" id="GO:0032259">
    <property type="term" value="P:methylation"/>
    <property type="evidence" value="ECO:0007669"/>
    <property type="project" value="UniProtKB-KW"/>
</dbReference>
<dbReference type="GO" id="GO:0008168">
    <property type="term" value="F:methyltransferase activity"/>
    <property type="evidence" value="ECO:0007669"/>
    <property type="project" value="UniProtKB-KW"/>
</dbReference>
<dbReference type="Pfam" id="PF13489">
    <property type="entry name" value="Methyltransf_23"/>
    <property type="match status" value="1"/>
</dbReference>
<dbReference type="Proteomes" id="UP000599109">
    <property type="component" value="Unassembled WGS sequence"/>
</dbReference>
<protein>
    <submittedName>
        <fullName evidence="1">Class I SAM-dependent methyltransferase</fullName>
    </submittedName>
</protein>
<keyword evidence="1" id="KW-0489">Methyltransferase</keyword>
<accession>A0A936Z0P5</accession>
<dbReference type="EMBL" id="JAEQNE010000002">
    <property type="protein sequence ID" value="MBL0391934.1"/>
    <property type="molecule type" value="Genomic_DNA"/>
</dbReference>
<dbReference type="PANTHER" id="PTHR43861">
    <property type="entry name" value="TRANS-ACONITATE 2-METHYLTRANSFERASE-RELATED"/>
    <property type="match status" value="1"/>
</dbReference>
<evidence type="ECO:0000313" key="2">
    <source>
        <dbReference type="Proteomes" id="UP000599109"/>
    </source>
</evidence>
<sequence>MSACPVCDGLNTDRPARIGAFQVQVCADCGLWFFDPAQARTVDYDEVYRTPEYEEHHLEALYRTKDWLAFANYPTYRPFFDRLRDARGALLDVGCGVGRFCRAAYAKGWQVRGIDVSRTAIEAGRKDAPFPLAVMPIEELAAGGEKFDVVTSFEVLEHLSEPKKFVGHIRRALKPGGRFFCTVPNVDSPSVRSATRQDWVPPVHVLFFNQRALREMLQRAGLTDVETGEIWVNTPPRGLLRQLKHGVLRLLGRIGRPEPLGLWAIASVP</sequence>
<proteinExistence type="predicted"/>
<comment type="caution">
    <text evidence="1">The sequence shown here is derived from an EMBL/GenBank/DDBJ whole genome shotgun (WGS) entry which is preliminary data.</text>
</comment>
<keyword evidence="2" id="KW-1185">Reference proteome</keyword>
<name>A0A936Z0P5_9BURK</name>
<organism evidence="1 2">
    <name type="scientific">Ramlibacter monticola</name>
    <dbReference type="NCBI Taxonomy" id="1926872"/>
    <lineage>
        <taxon>Bacteria</taxon>
        <taxon>Pseudomonadati</taxon>
        <taxon>Pseudomonadota</taxon>
        <taxon>Betaproteobacteria</taxon>
        <taxon>Burkholderiales</taxon>
        <taxon>Comamonadaceae</taxon>
        <taxon>Ramlibacter</taxon>
    </lineage>
</organism>
<dbReference type="RefSeq" id="WP_201674527.1">
    <property type="nucleotide sequence ID" value="NZ_JAEQNE010000002.1"/>
</dbReference>
<dbReference type="CDD" id="cd02440">
    <property type="entry name" value="AdoMet_MTases"/>
    <property type="match status" value="1"/>
</dbReference>
<dbReference type="SUPFAM" id="SSF53335">
    <property type="entry name" value="S-adenosyl-L-methionine-dependent methyltransferases"/>
    <property type="match status" value="1"/>
</dbReference>
<keyword evidence="1" id="KW-0808">Transferase</keyword>
<evidence type="ECO:0000313" key="1">
    <source>
        <dbReference type="EMBL" id="MBL0391934.1"/>
    </source>
</evidence>
<gene>
    <name evidence="1" type="ORF">JJ685_12410</name>
</gene>
<dbReference type="InterPro" id="IPR029063">
    <property type="entry name" value="SAM-dependent_MTases_sf"/>
</dbReference>
<dbReference type="Gene3D" id="3.40.50.150">
    <property type="entry name" value="Vaccinia Virus protein VP39"/>
    <property type="match status" value="1"/>
</dbReference>
<reference evidence="1 2" key="1">
    <citation type="journal article" date="2017" name="Int. J. Syst. Evol. Microbiol.">
        <title>Ramlibacter monticola sp. nov., isolated from forest soil.</title>
        <authorList>
            <person name="Chaudhary D.K."/>
            <person name="Kim J."/>
        </authorList>
    </citation>
    <scope>NUCLEOTIDE SEQUENCE [LARGE SCALE GENOMIC DNA]</scope>
    <source>
        <strain evidence="1 2">KACC 19175</strain>
    </source>
</reference>
<dbReference type="AlphaFoldDB" id="A0A936Z0P5"/>